<dbReference type="Proteomes" id="UP000295719">
    <property type="component" value="Unassembled WGS sequence"/>
</dbReference>
<sequence>MAKYPTGKYLMTPIFSEGKSLLVYVVKGTRIEDMPSDENQDYPGEMHLSLPETNGRLDKDYAELVANAAAGDVLVFICAGDQVYSYGFSKIKTLAAQR</sequence>
<name>A0A4R3Z4U1_9GAMM</name>
<evidence type="ECO:0000313" key="1">
    <source>
        <dbReference type="EMBL" id="TCW00079.1"/>
    </source>
</evidence>
<dbReference type="OrthoDB" id="6555976at2"/>
<accession>A0A4R3Z4U1</accession>
<organism evidence="1 2">
    <name type="scientific">Biostraticola tofi</name>
    <dbReference type="NCBI Taxonomy" id="466109"/>
    <lineage>
        <taxon>Bacteria</taxon>
        <taxon>Pseudomonadati</taxon>
        <taxon>Pseudomonadota</taxon>
        <taxon>Gammaproteobacteria</taxon>
        <taxon>Enterobacterales</taxon>
        <taxon>Bruguierivoracaceae</taxon>
        <taxon>Biostraticola</taxon>
    </lineage>
</organism>
<protein>
    <submittedName>
        <fullName evidence="1">Uncharacterized protein</fullName>
    </submittedName>
</protein>
<proteinExistence type="predicted"/>
<comment type="caution">
    <text evidence="1">The sequence shown here is derived from an EMBL/GenBank/DDBJ whole genome shotgun (WGS) entry which is preliminary data.</text>
</comment>
<keyword evidence="2" id="KW-1185">Reference proteome</keyword>
<evidence type="ECO:0000313" key="2">
    <source>
        <dbReference type="Proteomes" id="UP000295719"/>
    </source>
</evidence>
<dbReference type="RefSeq" id="WP_131863591.1">
    <property type="nucleotide sequence ID" value="NZ_SMCR01000001.1"/>
</dbReference>
<reference evidence="1 2" key="1">
    <citation type="submission" date="2019-03" db="EMBL/GenBank/DDBJ databases">
        <title>Genomic Encyclopedia of Type Strains, Phase IV (KMG-IV): sequencing the most valuable type-strain genomes for metagenomic binning, comparative biology and taxonomic classification.</title>
        <authorList>
            <person name="Goeker M."/>
        </authorList>
    </citation>
    <scope>NUCLEOTIDE SEQUENCE [LARGE SCALE GENOMIC DNA]</scope>
    <source>
        <strain evidence="1 2">DSM 19580</strain>
    </source>
</reference>
<gene>
    <name evidence="1" type="ORF">EDC52_101423</name>
</gene>
<dbReference type="EMBL" id="SMCR01000001">
    <property type="protein sequence ID" value="TCW00079.1"/>
    <property type="molecule type" value="Genomic_DNA"/>
</dbReference>
<dbReference type="AlphaFoldDB" id="A0A4R3Z4U1"/>